<dbReference type="PROSITE" id="PS50089">
    <property type="entry name" value="ZF_RING_2"/>
    <property type="match status" value="1"/>
</dbReference>
<evidence type="ECO:0000256" key="4">
    <source>
        <dbReference type="PROSITE-ProRule" id="PRU00134"/>
    </source>
</evidence>
<dbReference type="GeneID" id="20223707"/>
<proteinExistence type="predicted"/>
<evidence type="ECO:0000256" key="3">
    <source>
        <dbReference type="ARBA" id="ARBA00022833"/>
    </source>
</evidence>
<organism evidence="8">
    <name type="scientific">Aureococcus anophagefferens</name>
    <name type="common">Harmful bloom alga</name>
    <dbReference type="NCBI Taxonomy" id="44056"/>
    <lineage>
        <taxon>Eukaryota</taxon>
        <taxon>Sar</taxon>
        <taxon>Stramenopiles</taxon>
        <taxon>Ochrophyta</taxon>
        <taxon>Pelagophyceae</taxon>
        <taxon>Pelagomonadales</taxon>
        <taxon>Pelagomonadaceae</taxon>
        <taxon>Aureococcus</taxon>
    </lineage>
</organism>
<dbReference type="InterPro" id="IPR002893">
    <property type="entry name" value="Znf_MYND"/>
</dbReference>
<keyword evidence="2 4" id="KW-0863">Zinc-finger</keyword>
<gene>
    <name evidence="7" type="ORF">AURANDRAFT_62041</name>
</gene>
<dbReference type="OrthoDB" id="58802at2759"/>
<accession>F0Y260</accession>
<dbReference type="InterPro" id="IPR001841">
    <property type="entry name" value="Znf_RING"/>
</dbReference>
<dbReference type="SUPFAM" id="SSF57850">
    <property type="entry name" value="RING/U-box"/>
    <property type="match status" value="1"/>
</dbReference>
<evidence type="ECO:0008006" key="9">
    <source>
        <dbReference type="Google" id="ProtNLM"/>
    </source>
</evidence>
<dbReference type="KEGG" id="aaf:AURANDRAFT_62041"/>
<dbReference type="SUPFAM" id="SSF144232">
    <property type="entry name" value="HIT/MYND zinc finger-like"/>
    <property type="match status" value="1"/>
</dbReference>
<sequence>MAHDAANALAALLSLEGASLTEFFAKRSCAPLVTTCCRGADKALASALYADGQRRLAALEPMARFSLFLALVRWVEVDARKALGDDEAWRACGDACVQVDARKALGDDEAWRACGDACVHFFAFLTGGADDGEVTALGSLCAARDDAAVFGKTAYAAAVALHWRESLAHAALVDKGEKLASPREGRDYLLGRMDGLSDVESMAFDFAGVVARTGFTVTSARVDGDYLAVKLAQVRVTDVRAHDPMVACVVCCDSLPHSDMARLVPCGHAGCCAACAAKLGECPECRAPIEAVHRDAELHEDIHGGAPVLLDYKAAILHASVLAVEMRRVKDERPDAATRECIRFDVSEGDVTITARVTVADALTLGRQNVSMVTMQTRLASCESERDHMKVLQELNPLRTVHVQQRVAGKRKCQLKQCDTLESDDHKFLRCARCKDAAYCSKECQRLDWSLVGNHKRMCGTVPMWSSGACFALGRAWSRAARLSDWMRHWHKRRKDTADEKPAAARLRSTTAQEMAAGWAWWLALDALR</sequence>
<dbReference type="InterPro" id="IPR013083">
    <property type="entry name" value="Znf_RING/FYVE/PHD"/>
</dbReference>
<evidence type="ECO:0000259" key="5">
    <source>
        <dbReference type="PROSITE" id="PS50089"/>
    </source>
</evidence>
<dbReference type="GO" id="GO:0008270">
    <property type="term" value="F:zinc ion binding"/>
    <property type="evidence" value="ECO:0007669"/>
    <property type="project" value="UniProtKB-KW"/>
</dbReference>
<dbReference type="InParanoid" id="F0Y260"/>
<dbReference type="RefSeq" id="XP_009034674.1">
    <property type="nucleotide sequence ID" value="XM_009036426.1"/>
</dbReference>
<dbReference type="Gene3D" id="6.10.140.2220">
    <property type="match status" value="1"/>
</dbReference>
<reference evidence="7 8" key="1">
    <citation type="journal article" date="2011" name="Proc. Natl. Acad. Sci. U.S.A.">
        <title>Niche of harmful alga Aureococcus anophagefferens revealed through ecogenomics.</title>
        <authorList>
            <person name="Gobler C.J."/>
            <person name="Berry D.L."/>
            <person name="Dyhrman S.T."/>
            <person name="Wilhelm S.W."/>
            <person name="Salamov A."/>
            <person name="Lobanov A.V."/>
            <person name="Zhang Y."/>
            <person name="Collier J.L."/>
            <person name="Wurch L.L."/>
            <person name="Kustka A.B."/>
            <person name="Dill B.D."/>
            <person name="Shah M."/>
            <person name="VerBerkmoes N.C."/>
            <person name="Kuo A."/>
            <person name="Terry A."/>
            <person name="Pangilinan J."/>
            <person name="Lindquist E.A."/>
            <person name="Lucas S."/>
            <person name="Paulsen I.T."/>
            <person name="Hattenrath-Lehmann T.K."/>
            <person name="Talmage S.C."/>
            <person name="Walker E.A."/>
            <person name="Koch F."/>
            <person name="Burson A.M."/>
            <person name="Marcoval M.A."/>
            <person name="Tang Y.Z."/>
            <person name="Lecleir G.R."/>
            <person name="Coyne K.J."/>
            <person name="Berg G.M."/>
            <person name="Bertrand E.M."/>
            <person name="Saito M.A."/>
            <person name="Gladyshev V.N."/>
            <person name="Grigoriev I.V."/>
        </authorList>
    </citation>
    <scope>NUCLEOTIDE SEQUENCE [LARGE SCALE GENOMIC DNA]</scope>
    <source>
        <strain evidence="8">CCMP 1984</strain>
    </source>
</reference>
<evidence type="ECO:0000313" key="8">
    <source>
        <dbReference type="Proteomes" id="UP000002729"/>
    </source>
</evidence>
<feature type="domain" description="MYND-type" evidence="6">
    <location>
        <begin position="415"/>
        <end position="459"/>
    </location>
</feature>
<evidence type="ECO:0000313" key="7">
    <source>
        <dbReference type="EMBL" id="EGB11127.1"/>
    </source>
</evidence>
<dbReference type="Proteomes" id="UP000002729">
    <property type="component" value="Unassembled WGS sequence"/>
</dbReference>
<dbReference type="AlphaFoldDB" id="F0Y260"/>
<dbReference type="PROSITE" id="PS50865">
    <property type="entry name" value="ZF_MYND_2"/>
    <property type="match status" value="1"/>
</dbReference>
<dbReference type="Pfam" id="PF13920">
    <property type="entry name" value="zf-C3HC4_3"/>
    <property type="match status" value="1"/>
</dbReference>
<keyword evidence="1" id="KW-0479">Metal-binding</keyword>
<evidence type="ECO:0000259" key="6">
    <source>
        <dbReference type="PROSITE" id="PS50865"/>
    </source>
</evidence>
<keyword evidence="3" id="KW-0862">Zinc</keyword>
<dbReference type="Pfam" id="PF01753">
    <property type="entry name" value="zf-MYND"/>
    <property type="match status" value="1"/>
</dbReference>
<dbReference type="EMBL" id="GL833123">
    <property type="protein sequence ID" value="EGB11127.1"/>
    <property type="molecule type" value="Genomic_DNA"/>
</dbReference>
<protein>
    <recommendedName>
        <fullName evidence="9">MYND-type domain-containing protein</fullName>
    </recommendedName>
</protein>
<name>F0Y260_AURAN</name>
<dbReference type="Gene3D" id="3.30.40.10">
    <property type="entry name" value="Zinc/RING finger domain, C3HC4 (zinc finger)"/>
    <property type="match status" value="1"/>
</dbReference>
<evidence type="ECO:0000256" key="2">
    <source>
        <dbReference type="ARBA" id="ARBA00022771"/>
    </source>
</evidence>
<evidence type="ECO:0000256" key="1">
    <source>
        <dbReference type="ARBA" id="ARBA00022723"/>
    </source>
</evidence>
<feature type="domain" description="RING-type" evidence="5">
    <location>
        <begin position="248"/>
        <end position="286"/>
    </location>
</feature>
<keyword evidence="8" id="KW-1185">Reference proteome</keyword>